<gene>
    <name evidence="2" type="ORF">VZT92_014489</name>
</gene>
<protein>
    <submittedName>
        <fullName evidence="2">Uncharacterized protein</fullName>
    </submittedName>
</protein>
<feature type="region of interest" description="Disordered" evidence="1">
    <location>
        <begin position="31"/>
        <end position="88"/>
    </location>
</feature>
<evidence type="ECO:0000313" key="2">
    <source>
        <dbReference type="EMBL" id="KAK9527983.1"/>
    </source>
</evidence>
<accession>A0AAW1F019</accession>
<dbReference type="EMBL" id="JBCEZU010000112">
    <property type="protein sequence ID" value="KAK9527983.1"/>
    <property type="molecule type" value="Genomic_DNA"/>
</dbReference>
<dbReference type="Proteomes" id="UP001488805">
    <property type="component" value="Unassembled WGS sequence"/>
</dbReference>
<dbReference type="AlphaFoldDB" id="A0AAW1F019"/>
<reference evidence="2 3" key="1">
    <citation type="journal article" date="2024" name="Genome Biol. Evol.">
        <title>Chromosome-level genome assembly of the viviparous eelpout Zoarces viviparus.</title>
        <authorList>
            <person name="Fuhrmann N."/>
            <person name="Brasseur M.V."/>
            <person name="Bakowski C.E."/>
            <person name="Podsiadlowski L."/>
            <person name="Prost S."/>
            <person name="Krehenwinkel H."/>
            <person name="Mayer C."/>
        </authorList>
    </citation>
    <scope>NUCLEOTIDE SEQUENCE [LARGE SCALE GENOMIC DNA]</scope>
    <source>
        <strain evidence="2">NO-MEL_2022_Ind0_liver</strain>
    </source>
</reference>
<organism evidence="2 3">
    <name type="scientific">Zoarces viviparus</name>
    <name type="common">Viviparous eelpout</name>
    <name type="synonym">Blennius viviparus</name>
    <dbReference type="NCBI Taxonomy" id="48416"/>
    <lineage>
        <taxon>Eukaryota</taxon>
        <taxon>Metazoa</taxon>
        <taxon>Chordata</taxon>
        <taxon>Craniata</taxon>
        <taxon>Vertebrata</taxon>
        <taxon>Euteleostomi</taxon>
        <taxon>Actinopterygii</taxon>
        <taxon>Neopterygii</taxon>
        <taxon>Teleostei</taxon>
        <taxon>Neoteleostei</taxon>
        <taxon>Acanthomorphata</taxon>
        <taxon>Eupercaria</taxon>
        <taxon>Perciformes</taxon>
        <taxon>Cottioidei</taxon>
        <taxon>Zoarcales</taxon>
        <taxon>Zoarcidae</taxon>
        <taxon>Zoarcinae</taxon>
        <taxon>Zoarces</taxon>
    </lineage>
</organism>
<evidence type="ECO:0000313" key="3">
    <source>
        <dbReference type="Proteomes" id="UP001488805"/>
    </source>
</evidence>
<proteinExistence type="predicted"/>
<evidence type="ECO:0000256" key="1">
    <source>
        <dbReference type="SAM" id="MobiDB-lite"/>
    </source>
</evidence>
<sequence length="128" mass="14051">MRRIMSSTVVRAVLFKYVAFHEPLVGRGECTDLYPSGPLTRGGGRGDGRTSSSSIQALPLRPCRSSPRDHFHTTEPFTGSFPVSEKGSMRTPICPQLTRFSHGAAWEQGELAVEERGRWTVGSSKEKG</sequence>
<comment type="caution">
    <text evidence="2">The sequence shown here is derived from an EMBL/GenBank/DDBJ whole genome shotgun (WGS) entry which is preliminary data.</text>
</comment>
<name>A0AAW1F019_ZOAVI</name>
<keyword evidence="3" id="KW-1185">Reference proteome</keyword>